<dbReference type="InterPro" id="IPR029058">
    <property type="entry name" value="AB_hydrolase_fold"/>
</dbReference>
<dbReference type="EMBL" id="FZNY01000003">
    <property type="protein sequence ID" value="SNR83194.1"/>
    <property type="molecule type" value="Genomic_DNA"/>
</dbReference>
<dbReference type="SUPFAM" id="SSF48452">
    <property type="entry name" value="TPR-like"/>
    <property type="match status" value="1"/>
</dbReference>
<dbReference type="PANTHER" id="PTHR48098:SF6">
    <property type="entry name" value="FERRI-BACILLIBACTIN ESTERASE BESA"/>
    <property type="match status" value="1"/>
</dbReference>
<organism evidence="1 2">
    <name type="scientific">Dokdonia pacifica</name>
    <dbReference type="NCBI Taxonomy" id="1627892"/>
    <lineage>
        <taxon>Bacteria</taxon>
        <taxon>Pseudomonadati</taxon>
        <taxon>Bacteroidota</taxon>
        <taxon>Flavobacteriia</taxon>
        <taxon>Flavobacteriales</taxon>
        <taxon>Flavobacteriaceae</taxon>
        <taxon>Dokdonia</taxon>
    </lineage>
</organism>
<dbReference type="OrthoDB" id="9784036at2"/>
<proteinExistence type="predicted"/>
<dbReference type="Gene3D" id="3.40.50.1820">
    <property type="entry name" value="alpha/beta hydrolase"/>
    <property type="match status" value="1"/>
</dbReference>
<reference evidence="1 2" key="1">
    <citation type="submission" date="2017-06" db="EMBL/GenBank/DDBJ databases">
        <authorList>
            <person name="Kim H.J."/>
            <person name="Triplett B.A."/>
        </authorList>
    </citation>
    <scope>NUCLEOTIDE SEQUENCE [LARGE SCALE GENOMIC DNA]</scope>
    <source>
        <strain evidence="1 2">DSM 25597</strain>
    </source>
</reference>
<dbReference type="AlphaFoldDB" id="A0A238ZKH8"/>
<dbReference type="Gene3D" id="1.25.40.10">
    <property type="entry name" value="Tetratricopeptide repeat domain"/>
    <property type="match status" value="1"/>
</dbReference>
<gene>
    <name evidence="1" type="ORF">SAMN06265376_103266</name>
</gene>
<keyword evidence="2" id="KW-1185">Reference proteome</keyword>
<sequence>MMRLKTKLFLFIFFCITISVKTQNTPSENSLGLTRTIPSTFLEEHREIKVYTPDSYSESDKKYPVLFILDGQRLFPYGVSLLKSFTQFKQTPEFIVVGITNTYPHRFGHFSDSEKKFSSFIKEEVLPFIDTNYRTSSERLLFGWEYGGSFVIQTLLDTPELFNGYMAASPFPIAQKIDAVATFLQKHPTIDRSLYFSVSPHEGSVNMGTEKLDSLLQVKAPKSMHWTYKKLADAEHRSTPYMTLYKGITQFYHYYPELQFNTLEEYTKAGGLEYVYDYYKQRSEQFGFQNEVSEWTKFTLIRSGIREENYTQFDYFMTTFSSSSFIENLRGSRPYEITDFYIKHSKYAEALDIYKILLHKRSDSQELHKKIGDTYTALDMKKEAAAYYKKAQELSEN</sequence>
<dbReference type="Proteomes" id="UP000198379">
    <property type="component" value="Unassembled WGS sequence"/>
</dbReference>
<accession>A0A238ZKH8</accession>
<dbReference type="SUPFAM" id="SSF53474">
    <property type="entry name" value="alpha/beta-Hydrolases"/>
    <property type="match status" value="1"/>
</dbReference>
<dbReference type="InterPro" id="IPR000801">
    <property type="entry name" value="Esterase-like"/>
</dbReference>
<dbReference type="Pfam" id="PF00756">
    <property type="entry name" value="Esterase"/>
    <property type="match status" value="1"/>
</dbReference>
<name>A0A238ZKH8_9FLAO</name>
<protein>
    <submittedName>
        <fullName evidence="1">Putative esterase</fullName>
    </submittedName>
</protein>
<evidence type="ECO:0000313" key="2">
    <source>
        <dbReference type="Proteomes" id="UP000198379"/>
    </source>
</evidence>
<dbReference type="PANTHER" id="PTHR48098">
    <property type="entry name" value="ENTEROCHELIN ESTERASE-RELATED"/>
    <property type="match status" value="1"/>
</dbReference>
<evidence type="ECO:0000313" key="1">
    <source>
        <dbReference type="EMBL" id="SNR83194.1"/>
    </source>
</evidence>
<dbReference type="InterPro" id="IPR050583">
    <property type="entry name" value="Mycobacterial_A85_antigen"/>
</dbReference>
<dbReference type="InterPro" id="IPR011990">
    <property type="entry name" value="TPR-like_helical_dom_sf"/>
</dbReference>